<dbReference type="PROSITE" id="PS50879">
    <property type="entry name" value="RNASE_H_1"/>
    <property type="match status" value="1"/>
</dbReference>
<dbReference type="AlphaFoldDB" id="A0A4Y2V5R0"/>
<comment type="caution">
    <text evidence="2">The sequence shown here is derived from an EMBL/GenBank/DDBJ whole genome shotgun (WGS) entry which is preliminary data.</text>
</comment>
<proteinExistence type="predicted"/>
<dbReference type="InterPro" id="IPR002156">
    <property type="entry name" value="RNaseH_domain"/>
</dbReference>
<dbReference type="GO" id="GO:0004523">
    <property type="term" value="F:RNA-DNA hybrid ribonuclease activity"/>
    <property type="evidence" value="ECO:0007669"/>
    <property type="project" value="InterPro"/>
</dbReference>
<protein>
    <recommendedName>
        <fullName evidence="1">RNase H type-1 domain-containing protein</fullName>
    </recommendedName>
</protein>
<sequence>MTYTALIRPVLEYGYQVYQVASQTNLNKLERVQLSAARIITGLRSRCSKAIVLYEADLQPLSLRVRTNSAKYIAKLQSLGSFNRTSKFILQWTSNPRLKKDSPVGVMWKRGLLDFNIEPCIPFSCLTPNTSLDRVSFNDQLLTRAPKHTQHPEMMRQLSLKLINNIPSQALVLYTDGSKSDSGRTGSGVYAKAEDGLVFRCRFRNPDNCSVFRSELLAIREALNFALHFENSDINILTDSKSSIQYLKNWPEIQEKNRSRDVLAKEGSALPSATSSELFTSKIFSIHKAKANSAWKNPPTHDWYAGNRPGLSLQSVGTRSAQTALARLRSGHIKSLKFIDKEKTFSSCPCSCPASPAHIIDCIGASARQLWSEKGKGLVELLERHGVMDLV</sequence>
<dbReference type="CDD" id="cd09276">
    <property type="entry name" value="Rnase_HI_RT_non_LTR"/>
    <property type="match status" value="1"/>
</dbReference>
<dbReference type="InterPro" id="IPR012337">
    <property type="entry name" value="RNaseH-like_sf"/>
</dbReference>
<dbReference type="Proteomes" id="UP000499080">
    <property type="component" value="Unassembled WGS sequence"/>
</dbReference>
<reference evidence="2 3" key="1">
    <citation type="journal article" date="2019" name="Sci. Rep.">
        <title>Orb-weaving spider Araneus ventricosus genome elucidates the spidroin gene catalogue.</title>
        <authorList>
            <person name="Kono N."/>
            <person name="Nakamura H."/>
            <person name="Ohtoshi R."/>
            <person name="Moran D.A.P."/>
            <person name="Shinohara A."/>
            <person name="Yoshida Y."/>
            <person name="Fujiwara M."/>
            <person name="Mori M."/>
            <person name="Tomita M."/>
            <person name="Arakawa K."/>
        </authorList>
    </citation>
    <scope>NUCLEOTIDE SEQUENCE [LARGE SCALE GENOMIC DNA]</scope>
</reference>
<gene>
    <name evidence="2" type="ORF">AVEN_124173_1</name>
</gene>
<evidence type="ECO:0000313" key="2">
    <source>
        <dbReference type="EMBL" id="GBO20625.1"/>
    </source>
</evidence>
<dbReference type="Gene3D" id="3.30.420.10">
    <property type="entry name" value="Ribonuclease H-like superfamily/Ribonuclease H"/>
    <property type="match status" value="1"/>
</dbReference>
<name>A0A4Y2V5R0_ARAVE</name>
<dbReference type="InterPro" id="IPR036397">
    <property type="entry name" value="RNaseH_sf"/>
</dbReference>
<dbReference type="EMBL" id="BGPR01043955">
    <property type="protein sequence ID" value="GBO20625.1"/>
    <property type="molecule type" value="Genomic_DNA"/>
</dbReference>
<keyword evidence="3" id="KW-1185">Reference proteome</keyword>
<evidence type="ECO:0000259" key="1">
    <source>
        <dbReference type="PROSITE" id="PS50879"/>
    </source>
</evidence>
<dbReference type="SUPFAM" id="SSF53098">
    <property type="entry name" value="Ribonuclease H-like"/>
    <property type="match status" value="1"/>
</dbReference>
<accession>A0A4Y2V5R0</accession>
<feature type="domain" description="RNase H type-1" evidence="1">
    <location>
        <begin position="167"/>
        <end position="319"/>
    </location>
</feature>
<evidence type="ECO:0000313" key="3">
    <source>
        <dbReference type="Proteomes" id="UP000499080"/>
    </source>
</evidence>
<dbReference type="Pfam" id="PF00075">
    <property type="entry name" value="RNase_H"/>
    <property type="match status" value="1"/>
</dbReference>
<dbReference type="GO" id="GO:0003676">
    <property type="term" value="F:nucleic acid binding"/>
    <property type="evidence" value="ECO:0007669"/>
    <property type="project" value="InterPro"/>
</dbReference>
<organism evidence="2 3">
    <name type="scientific">Araneus ventricosus</name>
    <name type="common">Orbweaver spider</name>
    <name type="synonym">Epeira ventricosa</name>
    <dbReference type="NCBI Taxonomy" id="182803"/>
    <lineage>
        <taxon>Eukaryota</taxon>
        <taxon>Metazoa</taxon>
        <taxon>Ecdysozoa</taxon>
        <taxon>Arthropoda</taxon>
        <taxon>Chelicerata</taxon>
        <taxon>Arachnida</taxon>
        <taxon>Araneae</taxon>
        <taxon>Araneomorphae</taxon>
        <taxon>Entelegynae</taxon>
        <taxon>Araneoidea</taxon>
        <taxon>Araneidae</taxon>
        <taxon>Araneus</taxon>
    </lineage>
</organism>
<dbReference type="OrthoDB" id="3253907at2759"/>